<evidence type="ECO:0000256" key="3">
    <source>
        <dbReference type="ARBA" id="ARBA00012202"/>
    </source>
</evidence>
<dbReference type="InterPro" id="IPR001054">
    <property type="entry name" value="A/G_cyclase"/>
</dbReference>
<evidence type="ECO:0000256" key="6">
    <source>
        <dbReference type="ARBA" id="ARBA00022989"/>
    </source>
</evidence>
<evidence type="ECO:0000313" key="14">
    <source>
        <dbReference type="Proteomes" id="UP000274131"/>
    </source>
</evidence>
<dbReference type="Gene3D" id="1.10.510.10">
    <property type="entry name" value="Transferase(Phosphotransferase) domain 1"/>
    <property type="match status" value="1"/>
</dbReference>
<dbReference type="InterPro" id="IPR029787">
    <property type="entry name" value="Nucleotide_cyclase"/>
</dbReference>
<feature type="transmembrane region" description="Helical" evidence="11">
    <location>
        <begin position="518"/>
        <end position="541"/>
    </location>
</feature>
<feature type="transmembrane region" description="Helical" evidence="11">
    <location>
        <begin position="379"/>
        <end position="405"/>
    </location>
</feature>
<dbReference type="GO" id="GO:0001653">
    <property type="term" value="F:peptide receptor activity"/>
    <property type="evidence" value="ECO:0007669"/>
    <property type="project" value="TreeGrafter"/>
</dbReference>
<dbReference type="GO" id="GO:0007168">
    <property type="term" value="P:receptor guanylyl cyclase signaling pathway"/>
    <property type="evidence" value="ECO:0007669"/>
    <property type="project" value="TreeGrafter"/>
</dbReference>
<dbReference type="CDD" id="cd07302">
    <property type="entry name" value="CHD"/>
    <property type="match status" value="1"/>
</dbReference>
<dbReference type="Pfam" id="PF00069">
    <property type="entry name" value="Pkinase"/>
    <property type="match status" value="1"/>
</dbReference>
<dbReference type="GO" id="GO:0004016">
    <property type="term" value="F:adenylate cyclase activity"/>
    <property type="evidence" value="ECO:0007669"/>
    <property type="project" value="TreeGrafter"/>
</dbReference>
<evidence type="ECO:0000256" key="2">
    <source>
        <dbReference type="ARBA" id="ARBA00004167"/>
    </source>
</evidence>
<dbReference type="SUPFAM" id="SSF56112">
    <property type="entry name" value="Protein kinase-like (PK-like)"/>
    <property type="match status" value="1"/>
</dbReference>
<dbReference type="GO" id="GO:0004383">
    <property type="term" value="F:guanylate cyclase activity"/>
    <property type="evidence" value="ECO:0007669"/>
    <property type="project" value="UniProtKB-EC"/>
</dbReference>
<dbReference type="Proteomes" id="UP000274131">
    <property type="component" value="Unassembled WGS sequence"/>
</dbReference>
<dbReference type="InterPro" id="IPR050401">
    <property type="entry name" value="Cyclic_nucleotide_synthase"/>
</dbReference>
<dbReference type="Pfam" id="PF01094">
    <property type="entry name" value="ANF_receptor"/>
    <property type="match status" value="1"/>
</dbReference>
<keyword evidence="7 11" id="KW-0472">Membrane</keyword>
<dbReference type="CDD" id="cd06352">
    <property type="entry name" value="PBP1_NPR_GC-like"/>
    <property type="match status" value="1"/>
</dbReference>
<dbReference type="GO" id="GO:0035556">
    <property type="term" value="P:intracellular signal transduction"/>
    <property type="evidence" value="ECO:0007669"/>
    <property type="project" value="InterPro"/>
</dbReference>
<dbReference type="PANTHER" id="PTHR11920:SF501">
    <property type="entry name" value="GUANYLATE CYCLASE 32E"/>
    <property type="match status" value="1"/>
</dbReference>
<comment type="catalytic activity">
    <reaction evidence="1">
        <text>GTP = 3',5'-cyclic GMP + diphosphate</text>
        <dbReference type="Rhea" id="RHEA:13665"/>
        <dbReference type="ChEBI" id="CHEBI:33019"/>
        <dbReference type="ChEBI" id="CHEBI:37565"/>
        <dbReference type="ChEBI" id="CHEBI:57746"/>
        <dbReference type="EC" id="4.6.1.2"/>
    </reaction>
</comment>
<reference evidence="15" key="1">
    <citation type="submission" date="2016-04" db="UniProtKB">
        <authorList>
            <consortium name="WormBaseParasite"/>
        </authorList>
    </citation>
    <scope>IDENTIFICATION</scope>
</reference>
<evidence type="ECO:0000256" key="10">
    <source>
        <dbReference type="ARBA" id="ARBA00023293"/>
    </source>
</evidence>
<dbReference type="InterPro" id="IPR000719">
    <property type="entry name" value="Prot_kinase_dom"/>
</dbReference>
<feature type="domain" description="Guanylate cyclase" evidence="12">
    <location>
        <begin position="715"/>
        <end position="862"/>
    </location>
</feature>
<sequence length="900" mass="101120">MIATTIQGYQVRIGVVFPVTTEVLTYQTGFAESAGAIPIAIERLQSQNVLPGAEFSLGLSLYALLLEFHWDTLALIYAPDKANKCETIIEEVTSALAKVPSKLTIAARERLTRVSEEILLRVLRTVNQRARVIAVCFLVDENKRKFLLAAHKLNMDTEDYVYIHLENRFLGFASPYRGDKVPFYLYDNETAASEKNVNTTYAALRSFVLDFQAGGDFDVEEFGNEVLQSIRGWPFYCSAICDDAFGKGSIYARNLYDTIVVYGYALNKTITKHSVSAVNNGLLILENVPGIYQTAENREIRMNGNGIWDPVVALTGLDAEGKPRSFITIRFAEYNFTVQKNYINEATSIWATRGGIRPKSVPDCGFAGNMCSAPIFKQYIGLFAPTIALGCFLLISLMAASVCFIRNKRREREELNKRWQIDFNELVEVSLKSTSLGASHSQSVLSNRQLKECRDTASNLKSANYCLYQYSDTLVVGRKYRNVPQIDLSDEAEMRVDNIRNAKLNVDSFFMMCLIKDIINVSYINVFFATFYVLLDMLFMAPEILRDNSQLGTQSGDMYSFAVVASEILTRKPAWDLDNREQTVEEILYLLKRGQEPFLRPELNIDKDIELNSVMLHLIGDCWQENYEARPDAETIKRLLRSMRRGRSKDLMEHVSSLMEKQAAALEEEILIRTNALAEEKKKSDEVLKKMLPPRVAECLKLGEVLQPESYECATIFLSDVVSFTKLASKCTPLQVISLLDSLYMTTDMAIKNYDIFKVETIGDAYLCVSGVPERNGNRHAKEIADMALDVIRATGKIRINHLPEEKICLRVGIHSGDISYALDYLQKAYENSGPVVAGVVGAIMPRYCIFGDSMTVTSKLESSGKANNIHISSATYDLLNNQIGGYVIEKRGEVLLKAS</sequence>
<dbReference type="Gene3D" id="3.30.70.1230">
    <property type="entry name" value="Nucleotide cyclase"/>
    <property type="match status" value="1"/>
</dbReference>
<evidence type="ECO:0000313" key="15">
    <source>
        <dbReference type="WBParaSite" id="EVEC_0000105301-mRNA-1"/>
    </source>
</evidence>
<keyword evidence="6 11" id="KW-1133">Transmembrane helix</keyword>
<protein>
    <recommendedName>
        <fullName evidence="3">guanylate cyclase</fullName>
        <ecNumber evidence="3">4.6.1.2</ecNumber>
    </recommendedName>
</protein>
<evidence type="ECO:0000259" key="12">
    <source>
        <dbReference type="PROSITE" id="PS50125"/>
    </source>
</evidence>
<dbReference type="Gene3D" id="6.10.250.780">
    <property type="match status" value="1"/>
</dbReference>
<keyword evidence="4 11" id="KW-0812">Transmembrane</keyword>
<dbReference type="EMBL" id="UXUI01007136">
    <property type="protein sequence ID" value="VDD85618.1"/>
    <property type="molecule type" value="Genomic_DNA"/>
</dbReference>
<keyword evidence="10" id="KW-0141">cGMP biosynthesis</keyword>
<evidence type="ECO:0000256" key="7">
    <source>
        <dbReference type="ARBA" id="ARBA00023136"/>
    </source>
</evidence>
<gene>
    <name evidence="13" type="ORF">EVEC_LOCUS761</name>
</gene>
<keyword evidence="8" id="KW-0325">Glycoprotein</keyword>
<dbReference type="SUPFAM" id="SSF53822">
    <property type="entry name" value="Periplasmic binding protein-like I"/>
    <property type="match status" value="1"/>
</dbReference>
<reference evidence="13 14" key="2">
    <citation type="submission" date="2018-10" db="EMBL/GenBank/DDBJ databases">
        <authorList>
            <consortium name="Pathogen Informatics"/>
        </authorList>
    </citation>
    <scope>NUCLEOTIDE SEQUENCE [LARGE SCALE GENOMIC DNA]</scope>
</reference>
<dbReference type="WBParaSite" id="EVEC_0000105301-mRNA-1">
    <property type="protein sequence ID" value="EVEC_0000105301-mRNA-1"/>
    <property type="gene ID" value="EVEC_0000105301"/>
</dbReference>
<dbReference type="GO" id="GO:0005524">
    <property type="term" value="F:ATP binding"/>
    <property type="evidence" value="ECO:0007669"/>
    <property type="project" value="InterPro"/>
</dbReference>
<dbReference type="EC" id="4.6.1.2" evidence="3"/>
<dbReference type="OrthoDB" id="60033at2759"/>
<dbReference type="InterPro" id="IPR011009">
    <property type="entry name" value="Kinase-like_dom_sf"/>
</dbReference>
<dbReference type="SUPFAM" id="SSF55073">
    <property type="entry name" value="Nucleotide cyclase"/>
    <property type="match status" value="1"/>
</dbReference>
<name>A0A158Q952_ENTVE</name>
<keyword evidence="14" id="KW-1185">Reference proteome</keyword>
<accession>A0A158Q952</accession>
<comment type="subcellular location">
    <subcellularLocation>
        <location evidence="2">Membrane</location>
        <topology evidence="2">Single-pass membrane protein</topology>
    </subcellularLocation>
</comment>
<keyword evidence="9" id="KW-0456">Lyase</keyword>
<dbReference type="STRING" id="51028.A0A158Q952"/>
<dbReference type="InterPro" id="IPR028082">
    <property type="entry name" value="Peripla_BP_I"/>
</dbReference>
<evidence type="ECO:0000256" key="4">
    <source>
        <dbReference type="ARBA" id="ARBA00022692"/>
    </source>
</evidence>
<dbReference type="GO" id="GO:0005886">
    <property type="term" value="C:plasma membrane"/>
    <property type="evidence" value="ECO:0007669"/>
    <property type="project" value="TreeGrafter"/>
</dbReference>
<evidence type="ECO:0000256" key="8">
    <source>
        <dbReference type="ARBA" id="ARBA00023180"/>
    </source>
</evidence>
<evidence type="ECO:0000256" key="5">
    <source>
        <dbReference type="ARBA" id="ARBA00022741"/>
    </source>
</evidence>
<evidence type="ECO:0000256" key="11">
    <source>
        <dbReference type="SAM" id="Phobius"/>
    </source>
</evidence>
<dbReference type="SMART" id="SM00044">
    <property type="entry name" value="CYCc"/>
    <property type="match status" value="1"/>
</dbReference>
<dbReference type="AlphaFoldDB" id="A0A158Q952"/>
<organism evidence="15">
    <name type="scientific">Enterobius vermicularis</name>
    <name type="common">Human pinworm</name>
    <dbReference type="NCBI Taxonomy" id="51028"/>
    <lineage>
        <taxon>Eukaryota</taxon>
        <taxon>Metazoa</taxon>
        <taxon>Ecdysozoa</taxon>
        <taxon>Nematoda</taxon>
        <taxon>Chromadorea</taxon>
        <taxon>Rhabditida</taxon>
        <taxon>Spirurina</taxon>
        <taxon>Oxyuridomorpha</taxon>
        <taxon>Oxyuroidea</taxon>
        <taxon>Oxyuridae</taxon>
        <taxon>Enterobius</taxon>
    </lineage>
</organism>
<dbReference type="PANTHER" id="PTHR11920">
    <property type="entry name" value="GUANYLYL CYCLASE"/>
    <property type="match status" value="1"/>
</dbReference>
<proteinExistence type="predicted"/>
<dbReference type="PROSITE" id="PS50125">
    <property type="entry name" value="GUANYLATE_CYCLASE_2"/>
    <property type="match status" value="1"/>
</dbReference>
<dbReference type="Gene3D" id="3.40.50.2300">
    <property type="match status" value="1"/>
</dbReference>
<evidence type="ECO:0000313" key="13">
    <source>
        <dbReference type="EMBL" id="VDD85618.1"/>
    </source>
</evidence>
<evidence type="ECO:0000256" key="1">
    <source>
        <dbReference type="ARBA" id="ARBA00001436"/>
    </source>
</evidence>
<dbReference type="GO" id="GO:0004672">
    <property type="term" value="F:protein kinase activity"/>
    <property type="evidence" value="ECO:0007669"/>
    <property type="project" value="InterPro"/>
</dbReference>
<dbReference type="InterPro" id="IPR001828">
    <property type="entry name" value="ANF_lig-bd_rcpt"/>
</dbReference>
<dbReference type="Pfam" id="PF00211">
    <property type="entry name" value="Guanylate_cyc"/>
    <property type="match status" value="2"/>
</dbReference>
<keyword evidence="5" id="KW-0547">Nucleotide-binding</keyword>
<evidence type="ECO:0000256" key="9">
    <source>
        <dbReference type="ARBA" id="ARBA00023239"/>
    </source>
</evidence>